<keyword evidence="3 6" id="KW-0812">Transmembrane</keyword>
<feature type="transmembrane region" description="Helical" evidence="6">
    <location>
        <begin position="285"/>
        <end position="304"/>
    </location>
</feature>
<dbReference type="NCBIfam" id="TIGR00785">
    <property type="entry name" value="dass"/>
    <property type="match status" value="1"/>
</dbReference>
<name>A0A1S2MYZ0_9MICC</name>
<sequence>MSAEKTSTTAASEARRPPTGMIIKIAAILLVTVVVYFLPVPDGVDPRGMHMAGIFAGTILGLILQPLPTASVALIGLAAAMITGTMDASKEALQGFGNASIWLIVAAFFIADGFLITGLGRRIALMFVSVLGRSSLGLSYGMALTDLVLAPATPSNTARAGGVVYPIIKSLAEVNGSRPDDAESRRRLGSYLSLTSVQVNTITSAMFVTAMAGNPLAVGFAAKQGVEISWGTWALAAIVPGLVALAVMPWLMSKIYAPTLKQTPEAPSRAKQELAELGPMSRGEWIMLATFILLLVLWVLGTTLHVNATAAAFLGIAILLVTKVLTWKDMAKNSGAWSTLIFFSVLVGMATQLNDLGVIDWIGHGVASLVGGLPWIAAFAVLSLVYFYVHYLFASNTAQIVAMYSVFLGAAIATGTPSMLAALALGFIGNLFGGISHYASGPAGVIFGSGYVPTSEWFRVSFLASVANILIWSLVGGGWMFVLGMWH</sequence>
<accession>A0A1S2MYZ0</accession>
<feature type="transmembrane region" description="Helical" evidence="6">
    <location>
        <begin position="401"/>
        <end position="428"/>
    </location>
</feature>
<dbReference type="Pfam" id="PF00939">
    <property type="entry name" value="Na_sulph_symp"/>
    <property type="match status" value="1"/>
</dbReference>
<feature type="transmembrane region" description="Helical" evidence="6">
    <location>
        <begin position="365"/>
        <end position="389"/>
    </location>
</feature>
<feature type="transmembrane region" description="Helical" evidence="6">
    <location>
        <begin position="51"/>
        <end position="84"/>
    </location>
</feature>
<dbReference type="InterPro" id="IPR030676">
    <property type="entry name" value="CitT-rel"/>
</dbReference>
<keyword evidence="5 6" id="KW-0472">Membrane</keyword>
<comment type="subcellular location">
    <subcellularLocation>
        <location evidence="1">Membrane</location>
        <topology evidence="1">Multi-pass membrane protein</topology>
    </subcellularLocation>
</comment>
<evidence type="ECO:0000256" key="3">
    <source>
        <dbReference type="ARBA" id="ARBA00022692"/>
    </source>
</evidence>
<gene>
    <name evidence="7" type="ORF">BK826_08760</name>
</gene>
<dbReference type="PIRSF" id="PIRSF002457">
    <property type="entry name" value="DASS"/>
    <property type="match status" value="1"/>
</dbReference>
<organism evidence="7 8">
    <name type="scientific">Rothia kristinae</name>
    <dbReference type="NCBI Taxonomy" id="37923"/>
    <lineage>
        <taxon>Bacteria</taxon>
        <taxon>Bacillati</taxon>
        <taxon>Actinomycetota</taxon>
        <taxon>Actinomycetes</taxon>
        <taxon>Micrococcales</taxon>
        <taxon>Micrococcaceae</taxon>
        <taxon>Rothia</taxon>
    </lineage>
</organism>
<dbReference type="AlphaFoldDB" id="A0A1S2MYZ0"/>
<dbReference type="GO" id="GO:0022857">
    <property type="term" value="F:transmembrane transporter activity"/>
    <property type="evidence" value="ECO:0007669"/>
    <property type="project" value="InterPro"/>
</dbReference>
<keyword evidence="4 6" id="KW-1133">Transmembrane helix</keyword>
<dbReference type="EMBL" id="MODZ01000011">
    <property type="protein sequence ID" value="OIJ35151.1"/>
    <property type="molecule type" value="Genomic_DNA"/>
</dbReference>
<evidence type="ECO:0000256" key="1">
    <source>
        <dbReference type="ARBA" id="ARBA00004141"/>
    </source>
</evidence>
<comment type="similarity">
    <text evidence="2">Belongs to the SLC13A/DASS transporter (TC 2.A.47) family. DIT1 subfamily.</text>
</comment>
<comment type="caution">
    <text evidence="7">The sequence shown here is derived from an EMBL/GenBank/DDBJ whole genome shotgun (WGS) entry which is preliminary data.</text>
</comment>
<dbReference type="InterPro" id="IPR001898">
    <property type="entry name" value="SLC13A/DASS"/>
</dbReference>
<dbReference type="GO" id="GO:0016020">
    <property type="term" value="C:membrane"/>
    <property type="evidence" value="ECO:0007669"/>
    <property type="project" value="UniProtKB-SubCell"/>
</dbReference>
<evidence type="ECO:0000313" key="7">
    <source>
        <dbReference type="EMBL" id="OIJ35151.1"/>
    </source>
</evidence>
<feature type="transmembrane region" description="Helical" evidence="6">
    <location>
        <begin position="310"/>
        <end position="327"/>
    </location>
</feature>
<dbReference type="RefSeq" id="WP_075515290.1">
    <property type="nucleotide sequence ID" value="NZ_MODZ01000011.1"/>
</dbReference>
<protein>
    <submittedName>
        <fullName evidence="7">Anion permease</fullName>
    </submittedName>
</protein>
<feature type="transmembrane region" description="Helical" evidence="6">
    <location>
        <begin position="96"/>
        <end position="117"/>
    </location>
</feature>
<feature type="transmembrane region" description="Helical" evidence="6">
    <location>
        <begin position="188"/>
        <end position="210"/>
    </location>
</feature>
<evidence type="ECO:0000256" key="6">
    <source>
        <dbReference type="SAM" id="Phobius"/>
    </source>
</evidence>
<feature type="transmembrane region" description="Helical" evidence="6">
    <location>
        <begin position="123"/>
        <end position="149"/>
    </location>
</feature>
<feature type="transmembrane region" description="Helical" evidence="6">
    <location>
        <begin position="334"/>
        <end position="353"/>
    </location>
</feature>
<feature type="transmembrane region" description="Helical" evidence="6">
    <location>
        <begin position="230"/>
        <end position="252"/>
    </location>
</feature>
<feature type="transmembrane region" description="Helical" evidence="6">
    <location>
        <begin position="21"/>
        <end position="39"/>
    </location>
</feature>
<evidence type="ECO:0000313" key="8">
    <source>
        <dbReference type="Proteomes" id="UP000179540"/>
    </source>
</evidence>
<dbReference type="PANTHER" id="PTHR42826">
    <property type="entry name" value="DICARBOXYLATE TRANSPORTER 2.1, CHLOROPLASTIC"/>
    <property type="match status" value="1"/>
</dbReference>
<evidence type="ECO:0000256" key="4">
    <source>
        <dbReference type="ARBA" id="ARBA00022989"/>
    </source>
</evidence>
<dbReference type="OrthoDB" id="3170849at2"/>
<evidence type="ECO:0000256" key="2">
    <source>
        <dbReference type="ARBA" id="ARBA00007349"/>
    </source>
</evidence>
<evidence type="ECO:0000256" key="5">
    <source>
        <dbReference type="ARBA" id="ARBA00023136"/>
    </source>
</evidence>
<dbReference type="Proteomes" id="UP000179540">
    <property type="component" value="Unassembled WGS sequence"/>
</dbReference>
<feature type="transmembrane region" description="Helical" evidence="6">
    <location>
        <begin position="462"/>
        <end position="486"/>
    </location>
</feature>
<proteinExistence type="inferred from homology"/>
<reference evidence="7 8" key="1">
    <citation type="submission" date="2016-10" db="EMBL/GenBank/DDBJ databases">
        <title>Draft genome sequence of strain LCT isolated from the Shenzhou X spacecraft of China.</title>
        <authorList>
            <person name="Huang B."/>
        </authorList>
    </citation>
    <scope>NUCLEOTIDE SEQUENCE [LARGE SCALE GENOMIC DNA]</scope>
    <source>
        <strain evidence="7 8">LCT-H5</strain>
    </source>
</reference>